<keyword evidence="2" id="KW-1185">Reference proteome</keyword>
<dbReference type="Proteomes" id="UP000694390">
    <property type="component" value="Chromosome 7"/>
</dbReference>
<sequence length="101" mass="10965">IPGTFPMRLSIIRSRLFPVRTLTALPMVMLSKLTPFTSVILSPMHRPPDLAWCVVANTSTWNDRVGTRPPTLGVDGHGHAAWGRAVSLMPRSPLPSCAAAH</sequence>
<evidence type="ECO:0000313" key="1">
    <source>
        <dbReference type="Ensembl" id="ENSGEVP00005007012.1"/>
    </source>
</evidence>
<protein>
    <submittedName>
        <fullName evidence="1">Uncharacterized protein</fullName>
    </submittedName>
</protein>
<dbReference type="AlphaFoldDB" id="A0A8C4VX38"/>
<dbReference type="GeneTree" id="ENSGT01150000287484"/>
<reference evidence="1" key="1">
    <citation type="submission" date="2019-06" db="EMBL/GenBank/DDBJ databases">
        <title>G10K-VGP Goodes thornscrub tortoise genome, primary haplotype.</title>
        <authorList>
            <person name="Murphy B."/>
            <person name="Edwards T."/>
            <person name="Rhie A."/>
            <person name="Koren S."/>
            <person name="Phillippy A."/>
            <person name="Fedrigo O."/>
            <person name="Haase B."/>
            <person name="Mountcastle J."/>
            <person name="Lewin H."/>
            <person name="Damas J."/>
            <person name="Howe K."/>
            <person name="Formenti G."/>
            <person name="Myers G."/>
            <person name="Durbin R."/>
            <person name="Jarvis E.D."/>
        </authorList>
    </citation>
    <scope>NUCLEOTIDE SEQUENCE [LARGE SCALE GENOMIC DNA]</scope>
</reference>
<reference evidence="1" key="2">
    <citation type="submission" date="2025-08" db="UniProtKB">
        <authorList>
            <consortium name="Ensembl"/>
        </authorList>
    </citation>
    <scope>IDENTIFICATION</scope>
</reference>
<evidence type="ECO:0000313" key="2">
    <source>
        <dbReference type="Proteomes" id="UP000694390"/>
    </source>
</evidence>
<name>A0A8C4VX38_9SAUR</name>
<reference evidence="1" key="3">
    <citation type="submission" date="2025-09" db="UniProtKB">
        <authorList>
            <consortium name="Ensembl"/>
        </authorList>
    </citation>
    <scope>IDENTIFICATION</scope>
</reference>
<accession>A0A8C4VX38</accession>
<proteinExistence type="predicted"/>
<dbReference type="OrthoDB" id="9907475at2759"/>
<organism evidence="1 2">
    <name type="scientific">Gopherus evgoodei</name>
    <name type="common">Goodes thornscrub tortoise</name>
    <dbReference type="NCBI Taxonomy" id="1825980"/>
    <lineage>
        <taxon>Eukaryota</taxon>
        <taxon>Metazoa</taxon>
        <taxon>Chordata</taxon>
        <taxon>Craniata</taxon>
        <taxon>Vertebrata</taxon>
        <taxon>Euteleostomi</taxon>
        <taxon>Archelosauria</taxon>
        <taxon>Testudinata</taxon>
        <taxon>Testudines</taxon>
        <taxon>Cryptodira</taxon>
        <taxon>Durocryptodira</taxon>
        <taxon>Testudinoidea</taxon>
        <taxon>Testudinidae</taxon>
        <taxon>Gopherus</taxon>
    </lineage>
</organism>
<dbReference type="Ensembl" id="ENSGEVT00005007347.1">
    <property type="protein sequence ID" value="ENSGEVP00005007012.1"/>
    <property type="gene ID" value="ENSGEVG00005005016.1"/>
</dbReference>